<organism evidence="2 3">
    <name type="scientific">Discostella pseudostelligera</name>
    <dbReference type="NCBI Taxonomy" id="259834"/>
    <lineage>
        <taxon>Eukaryota</taxon>
        <taxon>Sar</taxon>
        <taxon>Stramenopiles</taxon>
        <taxon>Ochrophyta</taxon>
        <taxon>Bacillariophyta</taxon>
        <taxon>Coscinodiscophyceae</taxon>
        <taxon>Thalassiosirophycidae</taxon>
        <taxon>Stephanodiscales</taxon>
        <taxon>Stephanodiscaceae</taxon>
        <taxon>Discostella</taxon>
    </lineage>
</organism>
<keyword evidence="3" id="KW-1185">Reference proteome</keyword>
<evidence type="ECO:0000256" key="1">
    <source>
        <dbReference type="SAM" id="MobiDB-lite"/>
    </source>
</evidence>
<accession>A0ABD3MAW0</accession>
<dbReference type="EMBL" id="JALLBG020000194">
    <property type="protein sequence ID" value="KAL3760058.1"/>
    <property type="molecule type" value="Genomic_DNA"/>
</dbReference>
<dbReference type="AlphaFoldDB" id="A0ABD3MAW0"/>
<evidence type="ECO:0000313" key="2">
    <source>
        <dbReference type="EMBL" id="KAL3760058.1"/>
    </source>
</evidence>
<feature type="compositionally biased region" description="Polar residues" evidence="1">
    <location>
        <begin position="18"/>
        <end position="30"/>
    </location>
</feature>
<dbReference type="Proteomes" id="UP001530293">
    <property type="component" value="Unassembled WGS sequence"/>
</dbReference>
<reference evidence="2 3" key="1">
    <citation type="submission" date="2024-10" db="EMBL/GenBank/DDBJ databases">
        <title>Updated reference genomes for cyclostephanoid diatoms.</title>
        <authorList>
            <person name="Roberts W.R."/>
            <person name="Alverson A.J."/>
        </authorList>
    </citation>
    <scope>NUCLEOTIDE SEQUENCE [LARGE SCALE GENOMIC DNA]</scope>
    <source>
        <strain evidence="2 3">AJA232-27</strain>
    </source>
</reference>
<sequence>MESARLSSGGGERRQRMATRSSPKTPSHPSNGYEVLEGRLSQSSAGRSLGRRRSICSSTMPSVAINNTNIFYSPDRSNVPTMELAVESPEKNSSSPFNSDNNTLAVAVSQEDDYDTTATAHAHDDAPVPSNQIPGFAPASEAENNIEDAVTTRHAKRRRRQSTSSTFEASKRTRRASLRLHDKGIGLVPTFDGGNTTDVNGTAFDSSSFNNNQPKPPYSGKKSEDETSMPPATNRHSIEKSPQDPSPSDDPMTNQDGAVLPPKETNQVVPVISSTSLEISISERGQEKLSRALDKIASATIGQLPSDQLVSQRKRKVRVQTSVLESSGMDDSSDGKDSAISSKRKPTTMQKNRRDTFDLSKKRGIVSSAKRMDLDVFATAPILNECNADQNFVTPRASSSVMAMFPDDHHHSGNDVVDTLRIEENTVVMRNLEYLSRSAIEAKITHLFPENMSQITKLPCVSARIFAVMNIVYEDEANFTPLLPLLHSLVNAEIVSLQNEEQPDTVCFINKKVCFSGFDYSSTITAVGDVVGQGGGDLRPSIDALTAVLEHAMKLPKPIHYLDVAIQCLHCMSVVDGASECLSKTMMGYFPSARFQKAIAYYLNEMHDLKLYLISKSNFKAVTEHTGIRNRLNDFVGRSIRYHLRELLNSIPESVVKFDVGECEERWGRAVDDGSISSILNFSLEKIHELMTVRPNLFEYGVQNTPEVFAREPTTRVFSMSNDELKQMDDSTYESLVIDITEARSFLFGARACSFVVDLLNCPGVKEHIDSAGGWSTVEAMASTLNELHLFEGSENEHFVQLRDVRDLLFVSHLQLDPSQFFFLNSFDHSHSSAPSSFSGAGRR</sequence>
<feature type="region of interest" description="Disordered" evidence="1">
    <location>
        <begin position="113"/>
        <end position="269"/>
    </location>
</feature>
<protein>
    <submittedName>
        <fullName evidence="2">Uncharacterized protein</fullName>
    </submittedName>
</protein>
<gene>
    <name evidence="2" type="ORF">ACHAWU_006606</name>
</gene>
<proteinExistence type="predicted"/>
<feature type="compositionally biased region" description="Polar residues" evidence="1">
    <location>
        <begin position="193"/>
        <end position="213"/>
    </location>
</feature>
<comment type="caution">
    <text evidence="2">The sequence shown here is derived from an EMBL/GenBank/DDBJ whole genome shotgun (WGS) entry which is preliminary data.</text>
</comment>
<name>A0ABD3MAW0_9STRA</name>
<feature type="region of interest" description="Disordered" evidence="1">
    <location>
        <begin position="320"/>
        <end position="355"/>
    </location>
</feature>
<feature type="compositionally biased region" description="Low complexity" evidence="1">
    <location>
        <begin position="38"/>
        <end position="48"/>
    </location>
</feature>
<evidence type="ECO:0000313" key="3">
    <source>
        <dbReference type="Proteomes" id="UP001530293"/>
    </source>
</evidence>
<feature type="region of interest" description="Disordered" evidence="1">
    <location>
        <begin position="1"/>
        <end position="53"/>
    </location>
</feature>